<evidence type="ECO:0000313" key="3">
    <source>
        <dbReference type="RefSeq" id="XP_010421219.1"/>
    </source>
</evidence>
<dbReference type="InterPro" id="IPR001810">
    <property type="entry name" value="F-box_dom"/>
</dbReference>
<dbReference type="InterPro" id="IPR036047">
    <property type="entry name" value="F-box-like_dom_sf"/>
</dbReference>
<dbReference type="SMART" id="SM00256">
    <property type="entry name" value="FBOX"/>
    <property type="match status" value="1"/>
</dbReference>
<dbReference type="Pfam" id="PF00646">
    <property type="entry name" value="F-box"/>
    <property type="match status" value="1"/>
</dbReference>
<dbReference type="InterPro" id="IPR017451">
    <property type="entry name" value="F-box-assoc_interact_dom"/>
</dbReference>
<feature type="domain" description="F-box" evidence="1">
    <location>
        <begin position="12"/>
        <end position="52"/>
    </location>
</feature>
<sequence>MSKKNKQSRDPIPVDVLFEILLRLPAKYVARFLCVSKFWATIIGGREFIRSYSLQTSQQPRLLFAFNNEIKGYQENWYFFSKSTHVSTPLCSCEREPVRPVLRRDARNGRFRQGPGVADLVNKVVAVVEEPPEFLSSTVCHLKKLRYNKPSYVRGLICFLYGEEQVVTNPVTGKSITLPTVKSTEMIVRSFLGYDPIDAQYKVLCLTNVTRFCEHQVLTLGGAQSWRMVQCCIPPHYPGYDSVCIDGILYYSASSSYAMKKPFLVGFDLRSESLEVASLIPENLGSLNETNLINYRGKVALVTQSNGVVYDFYLWVLQDAKKQEWFKEHLSFHTGVTGNLHRRLEILGVSDMGEIVLAPIRFEELVVYFLDHKTNRVRRVVLEGNPKHKFRDFNQVFTFLHNVESVLFL</sequence>
<dbReference type="NCBIfam" id="TIGR01640">
    <property type="entry name" value="F_box_assoc_1"/>
    <property type="match status" value="1"/>
</dbReference>
<reference evidence="2" key="1">
    <citation type="journal article" date="2014" name="Nat. Commun.">
        <title>The emerging biofuel crop Camelina sativa retains a highly undifferentiated hexaploid genome structure.</title>
        <authorList>
            <person name="Kagale S."/>
            <person name="Koh C."/>
            <person name="Nixon J."/>
            <person name="Bollina V."/>
            <person name="Clarke W.E."/>
            <person name="Tuteja R."/>
            <person name="Spillane C."/>
            <person name="Robinson S.J."/>
            <person name="Links M.G."/>
            <person name="Clarke C."/>
            <person name="Higgins E.E."/>
            <person name="Huebert T."/>
            <person name="Sharpe A.G."/>
            <person name="Parkin I.A."/>
        </authorList>
    </citation>
    <scope>NUCLEOTIDE SEQUENCE [LARGE SCALE GENOMIC DNA]</scope>
    <source>
        <strain evidence="2">cv. DH55</strain>
    </source>
</reference>
<evidence type="ECO:0000259" key="1">
    <source>
        <dbReference type="SMART" id="SM00256"/>
    </source>
</evidence>
<protein>
    <submittedName>
        <fullName evidence="3">F-box protein At1g47810-like</fullName>
    </submittedName>
</protein>
<organism evidence="2 3">
    <name type="scientific">Camelina sativa</name>
    <name type="common">False flax</name>
    <name type="synonym">Myagrum sativum</name>
    <dbReference type="NCBI Taxonomy" id="90675"/>
    <lineage>
        <taxon>Eukaryota</taxon>
        <taxon>Viridiplantae</taxon>
        <taxon>Streptophyta</taxon>
        <taxon>Embryophyta</taxon>
        <taxon>Tracheophyta</taxon>
        <taxon>Spermatophyta</taxon>
        <taxon>Magnoliopsida</taxon>
        <taxon>eudicotyledons</taxon>
        <taxon>Gunneridae</taxon>
        <taxon>Pentapetalae</taxon>
        <taxon>rosids</taxon>
        <taxon>malvids</taxon>
        <taxon>Brassicales</taxon>
        <taxon>Brassicaceae</taxon>
        <taxon>Camelineae</taxon>
        <taxon>Camelina</taxon>
    </lineage>
</organism>
<dbReference type="Proteomes" id="UP000694864">
    <property type="component" value="Chromosome 8"/>
</dbReference>
<accession>A0ABM0T5M2</accession>
<dbReference type="RefSeq" id="XP_010421219.1">
    <property type="nucleotide sequence ID" value="XM_010422917.2"/>
</dbReference>
<name>A0ABM0T5M2_CAMSA</name>
<dbReference type="PANTHER" id="PTHR31111">
    <property type="entry name" value="BNAA05G37150D PROTEIN-RELATED"/>
    <property type="match status" value="1"/>
</dbReference>
<dbReference type="GeneID" id="104706707"/>
<reference evidence="3" key="2">
    <citation type="submission" date="2025-08" db="UniProtKB">
        <authorList>
            <consortium name="RefSeq"/>
        </authorList>
    </citation>
    <scope>IDENTIFICATION</scope>
    <source>
        <tissue evidence="3">Leaf</tissue>
    </source>
</reference>
<dbReference type="PANTHER" id="PTHR31111:SF132">
    <property type="entry name" value="F-BOX ASSOCIATED UBIQUITINATION EFFECTOR FAMILY PROTEIN-RELATED"/>
    <property type="match status" value="1"/>
</dbReference>
<evidence type="ECO:0000313" key="2">
    <source>
        <dbReference type="Proteomes" id="UP000694864"/>
    </source>
</evidence>
<dbReference type="SUPFAM" id="SSF81383">
    <property type="entry name" value="F-box domain"/>
    <property type="match status" value="1"/>
</dbReference>
<dbReference type="Pfam" id="PF08268">
    <property type="entry name" value="FBA_3"/>
    <property type="match status" value="1"/>
</dbReference>
<keyword evidence="2" id="KW-1185">Reference proteome</keyword>
<gene>
    <name evidence="3" type="primary">LOC104706707</name>
</gene>
<proteinExistence type="predicted"/>
<dbReference type="InterPro" id="IPR013187">
    <property type="entry name" value="F-box-assoc_dom_typ3"/>
</dbReference>